<proteinExistence type="predicted"/>
<dbReference type="Proteomes" id="UP001432322">
    <property type="component" value="Unassembled WGS sequence"/>
</dbReference>
<feature type="domain" description="EGF-like" evidence="6">
    <location>
        <begin position="289"/>
        <end position="331"/>
    </location>
</feature>
<evidence type="ECO:0000256" key="3">
    <source>
        <dbReference type="SAM" id="Coils"/>
    </source>
</evidence>
<dbReference type="AlphaFoldDB" id="A0AAV5VK24"/>
<feature type="coiled-coil region" evidence="3">
    <location>
        <begin position="172"/>
        <end position="239"/>
    </location>
</feature>
<keyword evidence="8" id="KW-1185">Reference proteome</keyword>
<sequence>MRLRWFFLAVALAVGGSVNAGDTEATAASTPSDTNEATTTEAAAPQTPEPASTTSTAGGDTDAPGPAGPTDGTGAPTDGPVDPKTDGPDAPTDAPVDPKTDAPVPSDQTDGPTDKPVVTTTTKKEDKTTTTKGPTTTTEPPPDVENFKVTCDEKANKCTYSMQVPGLDIDTFNSLMQQVNQTEMDVNKYEREDLVELEEGVTSVYSDAQATVDYVNDQLEAIKEELDALATQSNALDAAITSLNKAVYNANQSLNKILSKKSSCLYRNCVLKETTTPKPTTTTTVRTTPTPFCSVTANKGVCQHDGTCKDWYNSYYCECKGNLDGQENNCATSVCEVVKDAQLPGLIYSPGYNGTAESGEDTTCEDGAQWTITGADPKKILKLKQTSDTDLKVALANLVKTANLQLTVTKYKLKITSTTKMAQINSILAYGNSATLSYTSVDPGYFWLELEEVDKL</sequence>
<name>A0AAV5VK24_9BILA</name>
<evidence type="ECO:0000313" key="7">
    <source>
        <dbReference type="EMBL" id="GMT20000.1"/>
    </source>
</evidence>
<organism evidence="7 8">
    <name type="scientific">Pristionchus fissidentatus</name>
    <dbReference type="NCBI Taxonomy" id="1538716"/>
    <lineage>
        <taxon>Eukaryota</taxon>
        <taxon>Metazoa</taxon>
        <taxon>Ecdysozoa</taxon>
        <taxon>Nematoda</taxon>
        <taxon>Chromadorea</taxon>
        <taxon>Rhabditida</taxon>
        <taxon>Rhabditina</taxon>
        <taxon>Diplogasteromorpha</taxon>
        <taxon>Diplogasteroidea</taxon>
        <taxon>Neodiplogasteridae</taxon>
        <taxon>Pristionchus</taxon>
    </lineage>
</organism>
<dbReference type="EMBL" id="BTSY01000003">
    <property type="protein sequence ID" value="GMT20000.1"/>
    <property type="molecule type" value="Genomic_DNA"/>
</dbReference>
<dbReference type="InterPro" id="IPR000742">
    <property type="entry name" value="EGF"/>
</dbReference>
<reference evidence="7" key="1">
    <citation type="submission" date="2023-10" db="EMBL/GenBank/DDBJ databases">
        <title>Genome assembly of Pristionchus species.</title>
        <authorList>
            <person name="Yoshida K."/>
            <person name="Sommer R.J."/>
        </authorList>
    </citation>
    <scope>NUCLEOTIDE SEQUENCE</scope>
    <source>
        <strain evidence="7">RS5133</strain>
    </source>
</reference>
<keyword evidence="2" id="KW-0245">EGF-like domain</keyword>
<evidence type="ECO:0000256" key="2">
    <source>
        <dbReference type="PROSITE-ProRule" id="PRU00076"/>
    </source>
</evidence>
<evidence type="ECO:0000313" key="8">
    <source>
        <dbReference type="Proteomes" id="UP001432322"/>
    </source>
</evidence>
<feature type="signal peptide" evidence="5">
    <location>
        <begin position="1"/>
        <end position="20"/>
    </location>
</feature>
<evidence type="ECO:0000256" key="1">
    <source>
        <dbReference type="ARBA" id="ARBA00023157"/>
    </source>
</evidence>
<evidence type="ECO:0000256" key="4">
    <source>
        <dbReference type="SAM" id="MobiDB-lite"/>
    </source>
</evidence>
<feature type="compositionally biased region" description="Low complexity" evidence="4">
    <location>
        <begin position="32"/>
        <end position="80"/>
    </location>
</feature>
<dbReference type="CDD" id="cd00053">
    <property type="entry name" value="EGF"/>
    <property type="match status" value="1"/>
</dbReference>
<keyword evidence="5" id="KW-0732">Signal</keyword>
<keyword evidence="1" id="KW-1015">Disulfide bond</keyword>
<gene>
    <name evidence="7" type="ORF">PFISCL1PPCAC_11297</name>
</gene>
<dbReference type="InterPro" id="IPR000152">
    <property type="entry name" value="EGF-type_Asp/Asn_hydroxyl_site"/>
</dbReference>
<feature type="region of interest" description="Disordered" evidence="4">
    <location>
        <begin position="21"/>
        <end position="146"/>
    </location>
</feature>
<feature type="chain" id="PRO_5043618970" description="EGF-like domain-containing protein" evidence="5">
    <location>
        <begin position="21"/>
        <end position="456"/>
    </location>
</feature>
<feature type="compositionally biased region" description="Low complexity" evidence="4">
    <location>
        <begin position="109"/>
        <end position="121"/>
    </location>
</feature>
<dbReference type="PROSITE" id="PS50026">
    <property type="entry name" value="EGF_3"/>
    <property type="match status" value="1"/>
</dbReference>
<evidence type="ECO:0000259" key="6">
    <source>
        <dbReference type="PROSITE" id="PS50026"/>
    </source>
</evidence>
<accession>A0AAV5VK24</accession>
<evidence type="ECO:0000256" key="5">
    <source>
        <dbReference type="SAM" id="SignalP"/>
    </source>
</evidence>
<comment type="caution">
    <text evidence="2">Lacks conserved residue(s) required for the propagation of feature annotation.</text>
</comment>
<comment type="caution">
    <text evidence="7">The sequence shown here is derived from an EMBL/GenBank/DDBJ whole genome shotgun (WGS) entry which is preliminary data.</text>
</comment>
<dbReference type="PROSITE" id="PS00010">
    <property type="entry name" value="ASX_HYDROXYL"/>
    <property type="match status" value="1"/>
</dbReference>
<protein>
    <recommendedName>
        <fullName evidence="6">EGF-like domain-containing protein</fullName>
    </recommendedName>
</protein>
<keyword evidence="3" id="KW-0175">Coiled coil</keyword>